<keyword evidence="1" id="KW-1185">Reference proteome</keyword>
<organism evidence="1 2">
    <name type="scientific">Echinops telfairi</name>
    <name type="common">Lesser hedgehog tenrec</name>
    <dbReference type="NCBI Taxonomy" id="9371"/>
    <lineage>
        <taxon>Eukaryota</taxon>
        <taxon>Metazoa</taxon>
        <taxon>Chordata</taxon>
        <taxon>Craniata</taxon>
        <taxon>Vertebrata</taxon>
        <taxon>Euteleostomi</taxon>
        <taxon>Mammalia</taxon>
        <taxon>Eutheria</taxon>
        <taxon>Afrotheria</taxon>
        <taxon>Tenrecidae</taxon>
        <taxon>Tenrecinae</taxon>
        <taxon>Echinops</taxon>
    </lineage>
</organism>
<sequence length="147" mass="16557">MPCQMEYNMETMMFTFHKFAVDKCSLTKEDLGVLMEEAFSGFLESQNHPLAVGKIVKDLDQHQDGRVGFQSSSVLLTRLTIACKDQFITHMEQKGKKEGGRMEESLIPCQTAAGICPIASPLFEDCVNRLEPFRRMCTSKSQVPSDK</sequence>
<proteinExistence type="predicted"/>
<evidence type="ECO:0000313" key="2">
    <source>
        <dbReference type="RefSeq" id="XP_045142093.1"/>
    </source>
</evidence>
<name>A0AC55CS04_ECHTE</name>
<dbReference type="Proteomes" id="UP000694863">
    <property type="component" value="Unplaced"/>
</dbReference>
<gene>
    <name evidence="2" type="primary">LOC101662667</name>
</gene>
<dbReference type="RefSeq" id="XP_045142093.1">
    <property type="nucleotide sequence ID" value="XM_045286158.1"/>
</dbReference>
<evidence type="ECO:0000313" key="1">
    <source>
        <dbReference type="Proteomes" id="UP000694863"/>
    </source>
</evidence>
<accession>A0AC55CS04</accession>
<protein>
    <submittedName>
        <fullName evidence="2">Protein S100-A10-like</fullName>
    </submittedName>
</protein>
<reference evidence="2" key="1">
    <citation type="submission" date="2025-08" db="UniProtKB">
        <authorList>
            <consortium name="RefSeq"/>
        </authorList>
    </citation>
    <scope>IDENTIFICATION</scope>
</reference>